<name>A0A1R3KYH6_COCAP</name>
<proteinExistence type="predicted"/>
<evidence type="ECO:0000313" key="2">
    <source>
        <dbReference type="Proteomes" id="UP000188268"/>
    </source>
</evidence>
<dbReference type="Proteomes" id="UP000188268">
    <property type="component" value="Unassembled WGS sequence"/>
</dbReference>
<dbReference type="Gramene" id="OMP12164">
    <property type="protein sequence ID" value="OMP12164"/>
    <property type="gene ID" value="CCACVL1_00092"/>
</dbReference>
<evidence type="ECO:0000313" key="1">
    <source>
        <dbReference type="EMBL" id="OMP12164.1"/>
    </source>
</evidence>
<keyword evidence="1" id="KW-0647">Proteasome</keyword>
<protein>
    <submittedName>
        <fullName evidence="1">Proteasome component C1</fullName>
    </submittedName>
</protein>
<comment type="caution">
    <text evidence="1">The sequence shown here is derived from an EMBL/GenBank/DDBJ whole genome shotgun (WGS) entry which is preliminary data.</text>
</comment>
<dbReference type="EMBL" id="AWWV01000338">
    <property type="protein sequence ID" value="OMP12164.1"/>
    <property type="molecule type" value="Genomic_DNA"/>
</dbReference>
<dbReference type="AlphaFoldDB" id="A0A1R3KYH6"/>
<organism evidence="1 2">
    <name type="scientific">Corchorus capsularis</name>
    <name type="common">Jute</name>
    <dbReference type="NCBI Taxonomy" id="210143"/>
    <lineage>
        <taxon>Eukaryota</taxon>
        <taxon>Viridiplantae</taxon>
        <taxon>Streptophyta</taxon>
        <taxon>Embryophyta</taxon>
        <taxon>Tracheophyta</taxon>
        <taxon>Spermatophyta</taxon>
        <taxon>Magnoliopsida</taxon>
        <taxon>eudicotyledons</taxon>
        <taxon>Gunneridae</taxon>
        <taxon>Pentapetalae</taxon>
        <taxon>rosids</taxon>
        <taxon>malvids</taxon>
        <taxon>Malvales</taxon>
        <taxon>Malvaceae</taxon>
        <taxon>Grewioideae</taxon>
        <taxon>Apeibeae</taxon>
        <taxon>Corchorus</taxon>
    </lineage>
</organism>
<accession>A0A1R3KYH6</accession>
<reference evidence="1 2" key="1">
    <citation type="submission" date="2013-09" db="EMBL/GenBank/DDBJ databases">
        <title>Corchorus capsularis genome sequencing.</title>
        <authorList>
            <person name="Alam M."/>
            <person name="Haque M.S."/>
            <person name="Islam M.S."/>
            <person name="Emdad E.M."/>
            <person name="Islam M.M."/>
            <person name="Ahmed B."/>
            <person name="Halim A."/>
            <person name="Hossen Q.M.M."/>
            <person name="Hossain M.Z."/>
            <person name="Ahmed R."/>
            <person name="Khan M.M."/>
            <person name="Islam R."/>
            <person name="Rashid M.M."/>
            <person name="Khan S.A."/>
            <person name="Rahman M.S."/>
            <person name="Alam M."/>
        </authorList>
    </citation>
    <scope>NUCLEOTIDE SEQUENCE [LARGE SCALE GENOMIC DNA]</scope>
    <source>
        <strain evidence="2">cv. CVL-1</strain>
        <tissue evidence="1">Whole seedling</tissue>
    </source>
</reference>
<dbReference type="GO" id="GO:0000502">
    <property type="term" value="C:proteasome complex"/>
    <property type="evidence" value="ECO:0007669"/>
    <property type="project" value="UniProtKB-KW"/>
</dbReference>
<keyword evidence="2" id="KW-1185">Reference proteome</keyword>
<sequence>EKAYGRVKKDEQHWNRLRSLRYHFLSRRPRFSDRVRRQSRR</sequence>
<gene>
    <name evidence="1" type="ORF">CCACVL1_00092</name>
</gene>
<feature type="non-terminal residue" evidence="1">
    <location>
        <position position="1"/>
    </location>
</feature>